<organism evidence="2 3">
    <name type="scientific">Marinobacter salsuginis</name>
    <dbReference type="NCBI Taxonomy" id="418719"/>
    <lineage>
        <taxon>Bacteria</taxon>
        <taxon>Pseudomonadati</taxon>
        <taxon>Pseudomonadota</taxon>
        <taxon>Gammaproteobacteria</taxon>
        <taxon>Pseudomonadales</taxon>
        <taxon>Marinobacteraceae</taxon>
        <taxon>Marinobacter</taxon>
    </lineage>
</organism>
<accession>A0A5M3PW73</accession>
<dbReference type="Proteomes" id="UP000387223">
    <property type="component" value="Unassembled WGS sequence"/>
</dbReference>
<gene>
    <name evidence="2" type="ORF">MSSD14B_08110</name>
</gene>
<dbReference type="EMBL" id="BGZI01000003">
    <property type="protein sequence ID" value="GBO87143.1"/>
    <property type="molecule type" value="Genomic_DNA"/>
</dbReference>
<sequence length="88" mass="10515">MAYFEKVCQEKTKQAQEPEIPERKLQVAVNKENTDPTNGKKPGQVHGWFKRNNCNRRYERNQDKQANQAELNEYHREYIMGMRPGPRH</sequence>
<feature type="region of interest" description="Disordered" evidence="1">
    <location>
        <begin position="29"/>
        <end position="48"/>
    </location>
</feature>
<reference evidence="2 3" key="1">
    <citation type="journal article" date="2019" name="J. Gen. Appl. Microbiol.">
        <title>Aerobic degradation of cis-dichloroethene by the marine bacterium Marinobacter salsuginis strain 5N-3.</title>
        <authorList>
            <person name="Inoue Y."/>
            <person name="Fukunaga Y."/>
            <person name="Katsumata H."/>
            <person name="Ohji S."/>
            <person name="Hosoyama A."/>
            <person name="Mori K."/>
            <person name="Ando K."/>
        </authorList>
    </citation>
    <scope>NUCLEOTIDE SEQUENCE [LARGE SCALE GENOMIC DNA]</scope>
    <source>
        <strain evidence="2 3">NBRC 109114</strain>
    </source>
</reference>
<evidence type="ECO:0000256" key="1">
    <source>
        <dbReference type="SAM" id="MobiDB-lite"/>
    </source>
</evidence>
<name>A0A5M3PW73_9GAMM</name>
<evidence type="ECO:0000313" key="2">
    <source>
        <dbReference type="EMBL" id="GBO87143.1"/>
    </source>
</evidence>
<proteinExistence type="predicted"/>
<protein>
    <submittedName>
        <fullName evidence="2">Uncharacterized protein</fullName>
    </submittedName>
</protein>
<comment type="caution">
    <text evidence="2">The sequence shown here is derived from an EMBL/GenBank/DDBJ whole genome shotgun (WGS) entry which is preliminary data.</text>
</comment>
<dbReference type="AlphaFoldDB" id="A0A5M3PW73"/>
<evidence type="ECO:0000313" key="3">
    <source>
        <dbReference type="Proteomes" id="UP000387223"/>
    </source>
</evidence>